<feature type="compositionally biased region" description="Polar residues" evidence="19">
    <location>
        <begin position="386"/>
        <end position="396"/>
    </location>
</feature>
<dbReference type="GO" id="GO:0032049">
    <property type="term" value="P:cardiolipin biosynthetic process"/>
    <property type="evidence" value="ECO:0007669"/>
    <property type="project" value="InterPro"/>
</dbReference>
<evidence type="ECO:0000256" key="12">
    <source>
        <dbReference type="ARBA" id="ARBA00022842"/>
    </source>
</evidence>
<evidence type="ECO:0000313" key="20">
    <source>
        <dbReference type="EMBL" id="KAB8349508.1"/>
    </source>
</evidence>
<comment type="caution">
    <text evidence="20">The sequence shown here is derived from an EMBL/GenBank/DDBJ whole genome shotgun (WGS) entry which is preliminary data.</text>
</comment>
<keyword evidence="13" id="KW-0443">Lipid metabolism</keyword>
<evidence type="ECO:0000256" key="14">
    <source>
        <dbReference type="ARBA" id="ARBA00023128"/>
    </source>
</evidence>
<keyword evidence="8" id="KW-0444">Lipid biosynthesis</keyword>
<dbReference type="EMBL" id="VIBQ01000014">
    <property type="protein sequence ID" value="KAB8349508.1"/>
    <property type="molecule type" value="Genomic_DNA"/>
</dbReference>
<evidence type="ECO:0000256" key="7">
    <source>
        <dbReference type="ARBA" id="ARBA00018337"/>
    </source>
</evidence>
<evidence type="ECO:0000256" key="18">
    <source>
        <dbReference type="ARBA" id="ARBA00029893"/>
    </source>
</evidence>
<accession>A0A5N6KVX9</accession>
<evidence type="ECO:0000256" key="17">
    <source>
        <dbReference type="ARBA" id="ARBA00023264"/>
    </source>
</evidence>
<feature type="compositionally biased region" description="Low complexity" evidence="19">
    <location>
        <begin position="58"/>
        <end position="75"/>
    </location>
</feature>
<keyword evidence="10" id="KW-0548">Nucleotidyltransferase</keyword>
<keyword evidence="11" id="KW-0999">Mitochondrion inner membrane</keyword>
<evidence type="ECO:0000256" key="10">
    <source>
        <dbReference type="ARBA" id="ARBA00022695"/>
    </source>
</evidence>
<evidence type="ECO:0000256" key="8">
    <source>
        <dbReference type="ARBA" id="ARBA00022516"/>
    </source>
</evidence>
<evidence type="ECO:0000313" key="21">
    <source>
        <dbReference type="Proteomes" id="UP000327013"/>
    </source>
</evidence>
<dbReference type="Proteomes" id="UP000327013">
    <property type="component" value="Unassembled WGS sequence"/>
</dbReference>
<keyword evidence="14" id="KW-0496">Mitochondrion</keyword>
<evidence type="ECO:0000256" key="11">
    <source>
        <dbReference type="ARBA" id="ARBA00022792"/>
    </source>
</evidence>
<dbReference type="AlphaFoldDB" id="A0A5N6KVX9"/>
<keyword evidence="16" id="KW-0594">Phospholipid biosynthesis</keyword>
<dbReference type="PANTHER" id="PTHR13619:SF0">
    <property type="entry name" value="PHOSPHATIDATE CYTIDYLYLTRANSFERASE, MITOCHONDRIAL"/>
    <property type="match status" value="1"/>
</dbReference>
<comment type="pathway">
    <text evidence="3">Phospholipid metabolism; CDP-diacylglycerol biosynthesis; CDP-diacylglycerol from sn-glycerol 3-phosphate: step 3/3.</text>
</comment>
<reference evidence="20 21" key="1">
    <citation type="submission" date="2019-06" db="EMBL/GenBank/DDBJ databases">
        <title>A chromosomal-level reference genome of Carpinus fangiana (Coryloideae, Betulaceae).</title>
        <authorList>
            <person name="Yang X."/>
            <person name="Wang Z."/>
            <person name="Zhang L."/>
            <person name="Hao G."/>
            <person name="Liu J."/>
            <person name="Yang Y."/>
        </authorList>
    </citation>
    <scope>NUCLEOTIDE SEQUENCE [LARGE SCALE GENOMIC DNA]</scope>
    <source>
        <strain evidence="20">Cfa_2016G</strain>
        <tissue evidence="20">Leaf</tissue>
    </source>
</reference>
<keyword evidence="21" id="KW-1185">Reference proteome</keyword>
<keyword evidence="15" id="KW-0472">Membrane</keyword>
<evidence type="ECO:0000256" key="15">
    <source>
        <dbReference type="ARBA" id="ARBA00023136"/>
    </source>
</evidence>
<dbReference type="UniPathway" id="UPA00557">
    <property type="reaction ID" value="UER00614"/>
</dbReference>
<dbReference type="OrthoDB" id="341477at2759"/>
<organism evidence="20 21">
    <name type="scientific">Carpinus fangiana</name>
    <dbReference type="NCBI Taxonomy" id="176857"/>
    <lineage>
        <taxon>Eukaryota</taxon>
        <taxon>Viridiplantae</taxon>
        <taxon>Streptophyta</taxon>
        <taxon>Embryophyta</taxon>
        <taxon>Tracheophyta</taxon>
        <taxon>Spermatophyta</taxon>
        <taxon>Magnoliopsida</taxon>
        <taxon>eudicotyledons</taxon>
        <taxon>Gunneridae</taxon>
        <taxon>Pentapetalae</taxon>
        <taxon>rosids</taxon>
        <taxon>fabids</taxon>
        <taxon>Fagales</taxon>
        <taxon>Betulaceae</taxon>
        <taxon>Carpinus</taxon>
    </lineage>
</organism>
<dbReference type="GO" id="GO:0016024">
    <property type="term" value="P:CDP-diacylglycerol biosynthetic process"/>
    <property type="evidence" value="ECO:0007669"/>
    <property type="project" value="UniProtKB-UniPathway"/>
</dbReference>
<evidence type="ECO:0000256" key="3">
    <source>
        <dbReference type="ARBA" id="ARBA00005119"/>
    </source>
</evidence>
<comment type="similarity">
    <text evidence="5">Belongs to the TAM41 family.</text>
</comment>
<dbReference type="GO" id="GO:0005743">
    <property type="term" value="C:mitochondrial inner membrane"/>
    <property type="evidence" value="ECO:0007669"/>
    <property type="project" value="UniProtKB-SubCell"/>
</dbReference>
<feature type="region of interest" description="Disordered" evidence="19">
    <location>
        <begin position="502"/>
        <end position="526"/>
    </location>
</feature>
<comment type="cofactor">
    <cofactor evidence="1">
        <name>Mg(2+)</name>
        <dbReference type="ChEBI" id="CHEBI:18420"/>
    </cofactor>
</comment>
<dbReference type="PANTHER" id="PTHR13619">
    <property type="entry name" value="PHOSPHATIDATE CYTIDYLYLTRANSFERASE, MITOCHONDRIAL"/>
    <property type="match status" value="1"/>
</dbReference>
<evidence type="ECO:0000256" key="2">
    <source>
        <dbReference type="ARBA" id="ARBA00004443"/>
    </source>
</evidence>
<keyword evidence="12" id="KW-0460">Magnesium</keyword>
<gene>
    <name evidence="20" type="ORF">FH972_023534</name>
</gene>
<keyword evidence="17" id="KW-1208">Phospholipid metabolism</keyword>
<name>A0A5N6KVX9_9ROSI</name>
<dbReference type="GO" id="GO:0004605">
    <property type="term" value="F:phosphatidate cytidylyltransferase activity"/>
    <property type="evidence" value="ECO:0007669"/>
    <property type="project" value="UniProtKB-EC"/>
</dbReference>
<evidence type="ECO:0000256" key="1">
    <source>
        <dbReference type="ARBA" id="ARBA00001946"/>
    </source>
</evidence>
<evidence type="ECO:0000256" key="13">
    <source>
        <dbReference type="ARBA" id="ARBA00023098"/>
    </source>
</evidence>
<comment type="subcellular location">
    <subcellularLocation>
        <location evidence="2">Mitochondrion inner membrane</location>
        <topology evidence="2">Peripheral membrane protein</topology>
        <orientation evidence="2">Matrix side</orientation>
    </subcellularLocation>
</comment>
<comment type="pathway">
    <text evidence="4">Lipid metabolism.</text>
</comment>
<evidence type="ECO:0000256" key="5">
    <source>
        <dbReference type="ARBA" id="ARBA00005458"/>
    </source>
</evidence>
<evidence type="ECO:0000256" key="6">
    <source>
        <dbReference type="ARBA" id="ARBA00012487"/>
    </source>
</evidence>
<dbReference type="Pfam" id="PF09139">
    <property type="entry name" value="Tam41_Mmp37"/>
    <property type="match status" value="1"/>
</dbReference>
<evidence type="ECO:0000256" key="4">
    <source>
        <dbReference type="ARBA" id="ARBA00005189"/>
    </source>
</evidence>
<sequence>MTILRPFVSHTVLNRLTIRSLPCQSTRFVQSAAAGQAFFAGQLIWHRRPETLRVRHYSTSPPSSQSSSRAPSTTTDSLQPGPDDQAAKVAEAQHEGDLSMPPGWEESANRNISSFNELPHKEFGFNQHMIVNAEFKEALRQVLWQFRAPIRYAFAYGSGVFPQSKKAATNPPPSPHPHPPEAVTQWQANGGKTIDFIFGVSYTQHWHSLNLQQHRDHYSFLGSFGSGLVSRVQDNIGAGTYFNPYIIVNGIMIKYGVVNLDTIYRDLSQWDTMYIAGRLQKPVKILRDDPRIRLGNQANLISALRAALLMLPEQFTERELYNKIAGLSYMGDLRMTFNAEDPKKVSNIVDAQMSNFRQLYYPLIEELPNVVYNDPKAATRDWMSSPDANCQMQQDMDPTKRGNMVRRLPPTFQSRLYNSYRRLFTGSQEDWTSLMSRANSEDPFSVRLASDFDKAIATQERLDKQVAVVVRRTIAWPTATQSMKSMLTAGFRKGWHYLMEKRKKGRKIKQQAKEAKKEEKEKAKAD</sequence>
<protein>
    <recommendedName>
        <fullName evidence="7">Phosphatidate cytidylyltransferase, mitochondrial</fullName>
        <ecNumber evidence="6">2.7.7.41</ecNumber>
    </recommendedName>
    <alternativeName>
        <fullName evidence="18">CDP-diacylglycerol synthase</fullName>
    </alternativeName>
</protein>
<feature type="region of interest" description="Disordered" evidence="19">
    <location>
        <begin position="383"/>
        <end position="405"/>
    </location>
</feature>
<evidence type="ECO:0000256" key="19">
    <source>
        <dbReference type="SAM" id="MobiDB-lite"/>
    </source>
</evidence>
<feature type="compositionally biased region" description="Basic and acidic residues" evidence="19">
    <location>
        <begin position="511"/>
        <end position="526"/>
    </location>
</feature>
<dbReference type="EC" id="2.7.7.41" evidence="6"/>
<proteinExistence type="inferred from homology"/>
<keyword evidence="9" id="KW-0808">Transferase</keyword>
<evidence type="ECO:0000256" key="9">
    <source>
        <dbReference type="ARBA" id="ARBA00022679"/>
    </source>
</evidence>
<feature type="region of interest" description="Disordered" evidence="19">
    <location>
        <begin position="55"/>
        <end position="109"/>
    </location>
</feature>
<evidence type="ECO:0000256" key="16">
    <source>
        <dbReference type="ARBA" id="ARBA00023209"/>
    </source>
</evidence>
<dbReference type="InterPro" id="IPR015222">
    <property type="entry name" value="Tam41"/>
</dbReference>